<proteinExistence type="inferred from homology"/>
<evidence type="ECO:0000256" key="2">
    <source>
        <dbReference type="ARBA" id="ARBA00022723"/>
    </source>
</evidence>
<name>A0A1S7UB50_9HYPH</name>
<dbReference type="InterPro" id="IPR051013">
    <property type="entry name" value="MBL_superfamily_lactonases"/>
</dbReference>
<dbReference type="Gene3D" id="3.60.15.10">
    <property type="entry name" value="Ribonuclease Z/Hydroxyacylglutathione hydrolase-like"/>
    <property type="match status" value="1"/>
</dbReference>
<evidence type="ECO:0000313" key="7">
    <source>
        <dbReference type="Proteomes" id="UP000192140"/>
    </source>
</evidence>
<dbReference type="GO" id="GO:0016787">
    <property type="term" value="F:hydrolase activity"/>
    <property type="evidence" value="ECO:0007669"/>
    <property type="project" value="UniProtKB-KW"/>
</dbReference>
<dbReference type="EMBL" id="FCNP01000050">
    <property type="protein sequence ID" value="CVI64029.1"/>
    <property type="molecule type" value="Genomic_DNA"/>
</dbReference>
<evidence type="ECO:0000256" key="1">
    <source>
        <dbReference type="ARBA" id="ARBA00007749"/>
    </source>
</evidence>
<dbReference type="PANTHER" id="PTHR42978">
    <property type="entry name" value="QUORUM-QUENCHING LACTONASE YTNP-RELATED-RELATED"/>
    <property type="match status" value="1"/>
</dbReference>
<protein>
    <submittedName>
        <fullName evidence="6">Metallo-beta-lactamase family protein</fullName>
    </submittedName>
</protein>
<evidence type="ECO:0000256" key="4">
    <source>
        <dbReference type="ARBA" id="ARBA00022833"/>
    </source>
</evidence>
<reference evidence="6" key="1">
    <citation type="submission" date="2016-01" db="EMBL/GenBank/DDBJ databases">
        <authorList>
            <person name="Regsiter A."/>
            <person name="william w."/>
        </authorList>
    </citation>
    <scope>NUCLEOTIDE SEQUENCE</scope>
    <source>
        <strain evidence="6">NCPPB 1641</strain>
    </source>
</reference>
<dbReference type="Pfam" id="PF00753">
    <property type="entry name" value="Lactamase_B"/>
    <property type="match status" value="1"/>
</dbReference>
<keyword evidence="4" id="KW-0862">Zinc</keyword>
<dbReference type="PANTHER" id="PTHR42978:SF6">
    <property type="entry name" value="QUORUM-QUENCHING LACTONASE YTNP-RELATED"/>
    <property type="match status" value="1"/>
</dbReference>
<feature type="domain" description="Metallo-beta-lactamase" evidence="5">
    <location>
        <begin position="65"/>
        <end position="269"/>
    </location>
</feature>
<evidence type="ECO:0000256" key="3">
    <source>
        <dbReference type="ARBA" id="ARBA00022801"/>
    </source>
</evidence>
<evidence type="ECO:0000259" key="5">
    <source>
        <dbReference type="SMART" id="SM00849"/>
    </source>
</evidence>
<accession>A0A1S7UB50</accession>
<dbReference type="GO" id="GO:0046872">
    <property type="term" value="F:metal ion binding"/>
    <property type="evidence" value="ECO:0007669"/>
    <property type="project" value="UniProtKB-KW"/>
</dbReference>
<keyword evidence="7" id="KW-1185">Reference proteome</keyword>
<dbReference type="SMART" id="SM00849">
    <property type="entry name" value="Lactamase_B"/>
    <property type="match status" value="1"/>
</dbReference>
<evidence type="ECO:0000313" key="6">
    <source>
        <dbReference type="EMBL" id="CVI64029.1"/>
    </source>
</evidence>
<dbReference type="SUPFAM" id="SSF56281">
    <property type="entry name" value="Metallo-hydrolase/oxidoreductase"/>
    <property type="match status" value="1"/>
</dbReference>
<keyword evidence="3" id="KW-0378">Hydrolase</keyword>
<keyword evidence="2" id="KW-0479">Metal-binding</keyword>
<dbReference type="AlphaFoldDB" id="A0A1S7UB50"/>
<dbReference type="InterPro" id="IPR001279">
    <property type="entry name" value="Metallo-B-lactamas"/>
</dbReference>
<dbReference type="InterPro" id="IPR036866">
    <property type="entry name" value="RibonucZ/Hydroxyglut_hydro"/>
</dbReference>
<dbReference type="RefSeq" id="WP_080855317.1">
    <property type="nucleotide sequence ID" value="NZ_LT009777.1"/>
</dbReference>
<comment type="similarity">
    <text evidence="1">Belongs to the metallo-beta-lactamase superfamily.</text>
</comment>
<sequence length="298" mass="32976">MREQVTTLADREAGVYRFALGDWRCAVILDGWLNHPLHGFIGGPEADIESLHLRDFARVDHWPMDENVVFVDTGTNKVLVDAGLGPLDWYGEETGRLPGRLLSAGIELSSIDTIILTHADPDHCFGLVNSRGEKVFPNADVFVSSVEYTWARGGAVGGKVLKENWPETARKVFARYEDRLKFFDGDAEILPGISVLLCAGHTPGHHVVSLTSNGDRMIVGGDAAHHHLIELKHSKWKFLGDFDPAAAVDSKRRLLNSIADDGSRYVGYHFPWPGIGRVVRIGDDFQFDPEAVASRLDR</sequence>
<comment type="caution">
    <text evidence="6">The sequence shown here is derived from an EMBL/GenBank/DDBJ whole genome shotgun (WGS) entry which is preliminary data.</text>
</comment>
<dbReference type="Proteomes" id="UP000192140">
    <property type="component" value="Unassembled WGS sequence"/>
</dbReference>
<organism evidence="6 7">
    <name type="scientific">Agrobacterium deltaense NCPPB 1641</name>
    <dbReference type="NCBI Taxonomy" id="1183425"/>
    <lineage>
        <taxon>Bacteria</taxon>
        <taxon>Pseudomonadati</taxon>
        <taxon>Pseudomonadota</taxon>
        <taxon>Alphaproteobacteria</taxon>
        <taxon>Hyphomicrobiales</taxon>
        <taxon>Rhizobiaceae</taxon>
        <taxon>Rhizobium/Agrobacterium group</taxon>
        <taxon>Agrobacterium</taxon>
    </lineage>
</organism>
<dbReference type="CDD" id="cd07720">
    <property type="entry name" value="OPHC2-like_MBL-fold"/>
    <property type="match status" value="1"/>
</dbReference>
<gene>
    <name evidence="6" type="ORF">AGR7A_pAt30077</name>
</gene>